<name>A0A975YFX4_9RHOB</name>
<evidence type="ECO:0000313" key="2">
    <source>
        <dbReference type="EMBL" id="QXL87848.1"/>
    </source>
</evidence>
<reference evidence="2 3" key="1">
    <citation type="submission" date="2021-07" db="EMBL/GenBank/DDBJ databases">
        <title>Karlodiniumbacter phycospheric gen. nov., sp. nov., a phycosphere bacterium isolated from karlodinium veneficum.</title>
        <authorList>
            <person name="Peng Y."/>
            <person name="Jiang L."/>
            <person name="Lee J."/>
        </authorList>
    </citation>
    <scope>NUCLEOTIDE SEQUENCE</scope>
    <source>
        <strain evidence="2 3">N5</strain>
    </source>
</reference>
<evidence type="ECO:0000259" key="1">
    <source>
        <dbReference type="Pfam" id="PF06568"/>
    </source>
</evidence>
<dbReference type="EMBL" id="CP078073">
    <property type="protein sequence ID" value="QXL87848.1"/>
    <property type="molecule type" value="Genomic_DNA"/>
</dbReference>
<dbReference type="AlphaFoldDB" id="A0A975YFX4"/>
<dbReference type="Proteomes" id="UP000693972">
    <property type="component" value="Unassembled WGS sequence"/>
</dbReference>
<proteinExistence type="predicted"/>
<dbReference type="Pfam" id="PF06568">
    <property type="entry name" value="YjiS-like"/>
    <property type="match status" value="1"/>
</dbReference>
<dbReference type="EMBL" id="JAIMBW010000001">
    <property type="protein sequence ID" value="MBY4895252.1"/>
    <property type="molecule type" value="Genomic_DNA"/>
</dbReference>
<feature type="domain" description="YjiS-like" evidence="1">
    <location>
        <begin position="37"/>
        <end position="61"/>
    </location>
</feature>
<accession>A0A975YFX4</accession>
<dbReference type="InterPro" id="IPR009506">
    <property type="entry name" value="YjiS-like"/>
</dbReference>
<sequence length="78" mass="9055">MAHLPLSRPQQASLSRAVAACAPKVQLTLLQRLLGVWRQRQHLDRLPDHLRHDIGLSDAEIAQEVKRPIWDVPHTWRR</sequence>
<protein>
    <submittedName>
        <fullName evidence="2">DUF1127 domain-containing protein</fullName>
    </submittedName>
</protein>
<gene>
    <name evidence="2" type="ORF">KUL25_21025</name>
</gene>
<keyword evidence="3" id="KW-1185">Reference proteome</keyword>
<dbReference type="RefSeq" id="WP_257894697.1">
    <property type="nucleotide sequence ID" value="NZ_JAIMBW010000001.1"/>
</dbReference>
<evidence type="ECO:0000313" key="3">
    <source>
        <dbReference type="Proteomes" id="UP000693972"/>
    </source>
</evidence>
<organism evidence="2">
    <name type="scientific">Gymnodinialimonas phycosphaerae</name>
    <dbReference type="NCBI Taxonomy" id="2841589"/>
    <lineage>
        <taxon>Bacteria</taxon>
        <taxon>Pseudomonadati</taxon>
        <taxon>Pseudomonadota</taxon>
        <taxon>Alphaproteobacteria</taxon>
        <taxon>Rhodobacterales</taxon>
        <taxon>Paracoccaceae</taxon>
        <taxon>Gymnodinialimonas</taxon>
    </lineage>
</organism>